<dbReference type="InterPro" id="IPR047192">
    <property type="entry name" value="Euk_RPA1_DBD_C"/>
</dbReference>
<dbReference type="Proteomes" id="UP000266723">
    <property type="component" value="Unassembled WGS sequence"/>
</dbReference>
<dbReference type="InterPro" id="IPR003871">
    <property type="entry name" value="RFA1B/D_OB_1st"/>
</dbReference>
<dbReference type="PANTHER" id="PTHR47165">
    <property type="entry name" value="OS03G0429900 PROTEIN"/>
    <property type="match status" value="1"/>
</dbReference>
<feature type="domain" description="Replication protein A 70 kDa DNA-binding subunit B/D first OB fold" evidence="7">
    <location>
        <begin position="198"/>
        <end position="297"/>
    </location>
</feature>
<feature type="region of interest" description="Disordered" evidence="6">
    <location>
        <begin position="613"/>
        <end position="660"/>
    </location>
</feature>
<keyword evidence="3" id="KW-0863">Zinc-finger</keyword>
<name>A0ABQ7EKI4_BRACR</name>
<dbReference type="InterPro" id="IPR013955">
    <property type="entry name" value="Rep_factor-A_C"/>
</dbReference>
<dbReference type="CDD" id="cd04481">
    <property type="entry name" value="RPA1_DBD_B_like"/>
    <property type="match status" value="1"/>
</dbReference>
<feature type="domain" description="Replication factor A C-terminal" evidence="8">
    <location>
        <begin position="457"/>
        <end position="581"/>
    </location>
</feature>
<evidence type="ECO:0000313" key="9">
    <source>
        <dbReference type="EMBL" id="KAF3597688.1"/>
    </source>
</evidence>
<evidence type="ECO:0000259" key="7">
    <source>
        <dbReference type="Pfam" id="PF02721"/>
    </source>
</evidence>
<dbReference type="EMBL" id="QGKV02000299">
    <property type="protein sequence ID" value="KAF3597688.1"/>
    <property type="molecule type" value="Genomic_DNA"/>
</dbReference>
<protein>
    <recommendedName>
        <fullName evidence="11">Replication factor A C-terminal domain-containing protein</fullName>
    </recommendedName>
</protein>
<evidence type="ECO:0000256" key="6">
    <source>
        <dbReference type="SAM" id="MobiDB-lite"/>
    </source>
</evidence>
<keyword evidence="10" id="KW-1185">Reference proteome</keyword>
<evidence type="ECO:0000259" key="8">
    <source>
        <dbReference type="Pfam" id="PF08646"/>
    </source>
</evidence>
<dbReference type="CDD" id="cd04476">
    <property type="entry name" value="RPA1_DBD_C"/>
    <property type="match status" value="1"/>
</dbReference>
<keyword evidence="2" id="KW-0479">Metal-binding</keyword>
<comment type="caution">
    <text evidence="9">The sequence shown here is derived from an EMBL/GenBank/DDBJ whole genome shotgun (WGS) entry which is preliminary data.</text>
</comment>
<comment type="similarity">
    <text evidence="1">Belongs to the replication factor A protein 1 family.</text>
</comment>
<evidence type="ECO:0000256" key="1">
    <source>
        <dbReference type="ARBA" id="ARBA00005690"/>
    </source>
</evidence>
<feature type="compositionally biased region" description="Basic residues" evidence="6">
    <location>
        <begin position="648"/>
        <end position="660"/>
    </location>
</feature>
<proteinExistence type="inferred from homology"/>
<evidence type="ECO:0000313" key="10">
    <source>
        <dbReference type="Proteomes" id="UP000266723"/>
    </source>
</evidence>
<evidence type="ECO:0000256" key="3">
    <source>
        <dbReference type="ARBA" id="ARBA00022771"/>
    </source>
</evidence>
<accession>A0ABQ7EKI4</accession>
<keyword evidence="4" id="KW-0862">Zinc</keyword>
<evidence type="ECO:0000256" key="2">
    <source>
        <dbReference type="ARBA" id="ARBA00022723"/>
    </source>
</evidence>
<dbReference type="CDD" id="cd04480">
    <property type="entry name" value="RPA1_DBD_A_like"/>
    <property type="match status" value="1"/>
</dbReference>
<dbReference type="PANTHER" id="PTHR47165:SF4">
    <property type="entry name" value="OS03G0429900 PROTEIN"/>
    <property type="match status" value="1"/>
</dbReference>
<evidence type="ECO:0000256" key="5">
    <source>
        <dbReference type="ARBA" id="ARBA00023125"/>
    </source>
</evidence>
<dbReference type="Pfam" id="PF02721">
    <property type="entry name" value="DUF223"/>
    <property type="match status" value="1"/>
</dbReference>
<dbReference type="Pfam" id="PF08646">
    <property type="entry name" value="Rep_fac-A_C"/>
    <property type="match status" value="1"/>
</dbReference>
<dbReference type="InterPro" id="IPR012340">
    <property type="entry name" value="NA-bd_OB-fold"/>
</dbReference>
<gene>
    <name evidence="9" type="ORF">DY000_02023691</name>
</gene>
<dbReference type="Gene3D" id="2.40.50.140">
    <property type="entry name" value="Nucleic acid-binding proteins"/>
    <property type="match status" value="3"/>
</dbReference>
<sequence length="660" mass="74849">MFSDSAIIEQPQRQVPPSPFFDLFFLRHLKPPEICKNKLGSAIIQQAMTIEDKKSLEFALSVWKSNRDRLIGWSASILGKDEVKDFYAVRAADLRFSAEPCAYSWMEQLSERGQGQYDQDGVGSEGLESGGYHLSPLSYLRITTIYRQLLVLVGELRITTLPSMPSFIFFSPSPATTQNNNTHETDEKLGAPKNRVSYVRELKPRRDTCRIEVKILRLLRNYNKESENTIEMVFVDKEGTRIHASVGEQLIKKYEDRPTEGDAVVVHLFKVYDAFGDYRTTTHPYKIGLFQTTFVGKADDFPSEVPEKYLADYNDILGGKLDNSCLVDVIGQIVNFGSLENKMIKGKDNIRLLIELRDQNNVKMMCTLWSRYAKQVYDYSAYSISSVYNSTHILLNPTLDLIDQFKASLPNDSLALTNNDNTQWSVGTATSVRARFFVLNERLTIREIIDSTLVGTFVTMATIESIDAERGWQYLSCKYCNKKVFPTTNVDDDMRPLFYCSTCDKEHINVVSRFKLIANVKDDSGEANFLLFDTNAQMTVCTAELYDEDEDPDFLPEAVSDLFGKRMLFEISVDSDNIRGKSSQYLVRCANDDREMIEEFAALPHKPVLMLLGSDEISDGSGGSSETPVSKRKSKGEEENDVEDQLSVKKKQGQKKIKGE</sequence>
<dbReference type="SUPFAM" id="SSF50249">
    <property type="entry name" value="Nucleic acid-binding proteins"/>
    <property type="match status" value="3"/>
</dbReference>
<evidence type="ECO:0000256" key="4">
    <source>
        <dbReference type="ARBA" id="ARBA00022833"/>
    </source>
</evidence>
<evidence type="ECO:0008006" key="11">
    <source>
        <dbReference type="Google" id="ProtNLM"/>
    </source>
</evidence>
<organism evidence="9 10">
    <name type="scientific">Brassica cretica</name>
    <name type="common">Mustard</name>
    <dbReference type="NCBI Taxonomy" id="69181"/>
    <lineage>
        <taxon>Eukaryota</taxon>
        <taxon>Viridiplantae</taxon>
        <taxon>Streptophyta</taxon>
        <taxon>Embryophyta</taxon>
        <taxon>Tracheophyta</taxon>
        <taxon>Spermatophyta</taxon>
        <taxon>Magnoliopsida</taxon>
        <taxon>eudicotyledons</taxon>
        <taxon>Gunneridae</taxon>
        <taxon>Pentapetalae</taxon>
        <taxon>rosids</taxon>
        <taxon>malvids</taxon>
        <taxon>Brassicales</taxon>
        <taxon>Brassicaceae</taxon>
        <taxon>Brassiceae</taxon>
        <taxon>Brassica</taxon>
    </lineage>
</organism>
<keyword evidence="5" id="KW-0238">DNA-binding</keyword>
<reference evidence="9 10" key="1">
    <citation type="journal article" date="2020" name="BMC Genomics">
        <title>Intraspecific diversification of the crop wild relative Brassica cretica Lam. using demographic model selection.</title>
        <authorList>
            <person name="Kioukis A."/>
            <person name="Michalopoulou V.A."/>
            <person name="Briers L."/>
            <person name="Pirintsos S."/>
            <person name="Studholme D.J."/>
            <person name="Pavlidis P."/>
            <person name="Sarris P.F."/>
        </authorList>
    </citation>
    <scope>NUCLEOTIDE SEQUENCE [LARGE SCALE GENOMIC DNA]</scope>
    <source>
        <strain evidence="10">cv. PFS-1207/04</strain>
    </source>
</reference>